<dbReference type="InterPro" id="IPR001895">
    <property type="entry name" value="RASGEF_cat_dom"/>
</dbReference>
<protein>
    <recommendedName>
        <fullName evidence="2">Ras-GEF domain-containing protein</fullName>
    </recommendedName>
</protein>
<dbReference type="SUPFAM" id="SSF48366">
    <property type="entry name" value="Ras GEF"/>
    <property type="match status" value="1"/>
</dbReference>
<organism evidence="3 4">
    <name type="scientific">Gnathostoma spinigerum</name>
    <dbReference type="NCBI Taxonomy" id="75299"/>
    <lineage>
        <taxon>Eukaryota</taxon>
        <taxon>Metazoa</taxon>
        <taxon>Ecdysozoa</taxon>
        <taxon>Nematoda</taxon>
        <taxon>Chromadorea</taxon>
        <taxon>Rhabditida</taxon>
        <taxon>Spirurina</taxon>
        <taxon>Gnathostomatomorpha</taxon>
        <taxon>Gnathostomatoidea</taxon>
        <taxon>Gnathostomatidae</taxon>
        <taxon>Gnathostoma</taxon>
    </lineage>
</organism>
<dbReference type="PROSITE" id="PS50009">
    <property type="entry name" value="RASGEF_CAT"/>
    <property type="match status" value="1"/>
</dbReference>
<name>A0ABD6EBR2_9BILA</name>
<evidence type="ECO:0000313" key="3">
    <source>
        <dbReference type="EMBL" id="MFH4977418.1"/>
    </source>
</evidence>
<dbReference type="InterPro" id="IPR036964">
    <property type="entry name" value="RASGEF_cat_dom_sf"/>
</dbReference>
<gene>
    <name evidence="3" type="ORF">AB6A40_004127</name>
</gene>
<keyword evidence="4" id="KW-1185">Reference proteome</keyword>
<feature type="domain" description="Ras-GEF" evidence="2">
    <location>
        <begin position="26"/>
        <end position="108"/>
    </location>
</feature>
<evidence type="ECO:0000259" key="2">
    <source>
        <dbReference type="PROSITE" id="PS50009"/>
    </source>
</evidence>
<dbReference type="GO" id="GO:0005085">
    <property type="term" value="F:guanyl-nucleotide exchange factor activity"/>
    <property type="evidence" value="ECO:0007669"/>
    <property type="project" value="UniProtKB-KW"/>
</dbReference>
<dbReference type="Proteomes" id="UP001608902">
    <property type="component" value="Unassembled WGS sequence"/>
</dbReference>
<keyword evidence="1" id="KW-0344">Guanine-nucleotide releasing factor</keyword>
<proteinExistence type="predicted"/>
<comment type="caution">
    <text evidence="3">The sequence shown here is derived from an EMBL/GenBank/DDBJ whole genome shotgun (WGS) entry which is preliminary data.</text>
</comment>
<dbReference type="EMBL" id="JBGFUD010002288">
    <property type="protein sequence ID" value="MFH4977418.1"/>
    <property type="molecule type" value="Genomic_DNA"/>
</dbReference>
<dbReference type="AlphaFoldDB" id="A0ABD6EBR2"/>
<sequence>LGVVNNDEPISQFRQELENLEYIFNFTEEMAFQLSSTEYELFHAVQPVDFVRYTSCNLTSTFVGDNPSPVRNLVKRLMEVSSWVAHILTELEAQDNRKIAFAAVLRMI</sequence>
<evidence type="ECO:0000256" key="1">
    <source>
        <dbReference type="PROSITE-ProRule" id="PRU00168"/>
    </source>
</evidence>
<dbReference type="InterPro" id="IPR023578">
    <property type="entry name" value="Ras_GEF_dom_sf"/>
</dbReference>
<evidence type="ECO:0000313" key="4">
    <source>
        <dbReference type="Proteomes" id="UP001608902"/>
    </source>
</evidence>
<dbReference type="Gene3D" id="1.10.840.10">
    <property type="entry name" value="Ras guanine-nucleotide exchange factors catalytic domain"/>
    <property type="match status" value="1"/>
</dbReference>
<reference evidence="3 4" key="1">
    <citation type="submission" date="2024-08" db="EMBL/GenBank/DDBJ databases">
        <title>Gnathostoma spinigerum genome.</title>
        <authorList>
            <person name="Gonzalez-Bertolin B."/>
            <person name="Monzon S."/>
            <person name="Zaballos A."/>
            <person name="Jimenez P."/>
            <person name="Dekumyoy P."/>
            <person name="Varona S."/>
            <person name="Cuesta I."/>
            <person name="Sumanam S."/>
            <person name="Adisakwattana P."/>
            <person name="Gasser R.B."/>
            <person name="Hernandez-Gonzalez A."/>
            <person name="Young N.D."/>
            <person name="Perteguer M.J."/>
        </authorList>
    </citation>
    <scope>NUCLEOTIDE SEQUENCE [LARGE SCALE GENOMIC DNA]</scope>
    <source>
        <strain evidence="3">AL3</strain>
        <tissue evidence="3">Liver</tissue>
    </source>
</reference>
<dbReference type="Pfam" id="PF00617">
    <property type="entry name" value="RasGEF"/>
    <property type="match status" value="1"/>
</dbReference>
<accession>A0ABD6EBR2</accession>
<feature type="non-terminal residue" evidence="3">
    <location>
        <position position="1"/>
    </location>
</feature>